<evidence type="ECO:0000256" key="3">
    <source>
        <dbReference type="ARBA" id="ARBA00022989"/>
    </source>
</evidence>
<feature type="transmembrane region" description="Helical" evidence="6">
    <location>
        <begin position="121"/>
        <end position="142"/>
    </location>
</feature>
<evidence type="ECO:0000256" key="2">
    <source>
        <dbReference type="ARBA" id="ARBA00022692"/>
    </source>
</evidence>
<name>A0A8H7DND2_PLEOS</name>
<dbReference type="RefSeq" id="XP_036625782.1">
    <property type="nucleotide sequence ID" value="XM_036772136.1"/>
</dbReference>
<feature type="transmembrane region" description="Helical" evidence="6">
    <location>
        <begin position="249"/>
        <end position="268"/>
    </location>
</feature>
<accession>A0A8H7DND2</accession>
<evidence type="ECO:0000313" key="8">
    <source>
        <dbReference type="EMBL" id="KAF7416235.1"/>
    </source>
</evidence>
<feature type="region of interest" description="Disordered" evidence="5">
    <location>
        <begin position="405"/>
        <end position="438"/>
    </location>
</feature>
<dbReference type="Proteomes" id="UP000623687">
    <property type="component" value="Unassembled WGS sequence"/>
</dbReference>
<feature type="transmembrane region" description="Helical" evidence="6">
    <location>
        <begin position="312"/>
        <end position="329"/>
    </location>
</feature>
<feature type="compositionally biased region" description="Basic and acidic residues" evidence="5">
    <location>
        <begin position="428"/>
        <end position="438"/>
    </location>
</feature>
<dbReference type="VEuPathDB" id="FungiDB:PC9H_002500"/>
<keyword evidence="3 6" id="KW-1133">Transmembrane helix</keyword>
<dbReference type="Pfam" id="PF00892">
    <property type="entry name" value="EamA"/>
    <property type="match status" value="2"/>
</dbReference>
<sequence length="438" mass="46787">MTSQYAYAALNATNVQAVNDAEASCYDEETEAGGRPSRSCCRSNILSRVKDVVQSNIGLLLIVASQAFMSFMNVSVKKLNSLDTPVPTLELVLVRMLITYMCCMSYMLLRGVEDPWIGPKGVRLLLVLRGVTGFFGLFGLYYSLRYLSLSDAVVLTFLSPLTTAISGSCLLGETFTKREALAGVLSLSGVILIARPAFLFGGTSINEGSATESSQRLIAVGIALLGVLGATGAYTTLRAIGKRAHPLHAMTSFSAQCVVVSIIGLVATQTKLVFPSKIEWLLLLLLIGVFGFIAQVLLTMGLQRETASRGSLGIYTQIVFAGILERIFFHTAPSVLSAIGTIIIITSALYVVLTKETTSTSKPIALEHIDDTSMEEGLLARSEGLSVGAIGHISVDDFMVGVASPSMKRAPSPRPRDDATGLLGNKELSVEKSVLEEK</sequence>
<dbReference type="PANTHER" id="PTHR22911:SF6">
    <property type="entry name" value="SOLUTE CARRIER FAMILY 35 MEMBER G1"/>
    <property type="match status" value="1"/>
</dbReference>
<feature type="domain" description="EamA" evidence="7">
    <location>
        <begin position="57"/>
        <end position="194"/>
    </location>
</feature>
<dbReference type="PANTHER" id="PTHR22911">
    <property type="entry name" value="ACYL-MALONYL CONDENSING ENZYME-RELATED"/>
    <property type="match status" value="1"/>
</dbReference>
<dbReference type="OrthoDB" id="306876at2759"/>
<keyword evidence="2 6" id="KW-0812">Transmembrane</keyword>
<evidence type="ECO:0000259" key="7">
    <source>
        <dbReference type="Pfam" id="PF00892"/>
    </source>
</evidence>
<dbReference type="SUPFAM" id="SSF103481">
    <property type="entry name" value="Multidrug resistance efflux transporter EmrE"/>
    <property type="match status" value="2"/>
</dbReference>
<feature type="transmembrane region" description="Helical" evidence="6">
    <location>
        <begin position="280"/>
        <end position="300"/>
    </location>
</feature>
<feature type="transmembrane region" description="Helical" evidence="6">
    <location>
        <begin position="92"/>
        <end position="109"/>
    </location>
</feature>
<keyword evidence="9" id="KW-1185">Reference proteome</keyword>
<evidence type="ECO:0000256" key="6">
    <source>
        <dbReference type="SAM" id="Phobius"/>
    </source>
</evidence>
<comment type="caution">
    <text evidence="8">The sequence shown here is derived from an EMBL/GenBank/DDBJ whole genome shotgun (WGS) entry which is preliminary data.</text>
</comment>
<feature type="transmembrane region" description="Helical" evidence="6">
    <location>
        <begin position="335"/>
        <end position="353"/>
    </location>
</feature>
<reference evidence="8" key="1">
    <citation type="submission" date="2019-07" db="EMBL/GenBank/DDBJ databases">
        <authorList>
            <person name="Palmer J.M."/>
        </authorList>
    </citation>
    <scope>NUCLEOTIDE SEQUENCE</scope>
    <source>
        <strain evidence="8">PC9</strain>
    </source>
</reference>
<dbReference type="InterPro" id="IPR000620">
    <property type="entry name" value="EamA_dom"/>
</dbReference>
<comment type="subcellular location">
    <subcellularLocation>
        <location evidence="1">Membrane</location>
        <topology evidence="1">Multi-pass membrane protein</topology>
    </subcellularLocation>
</comment>
<dbReference type="GeneID" id="59372341"/>
<protein>
    <recommendedName>
        <fullName evidence="7">EamA domain-containing protein</fullName>
    </recommendedName>
</protein>
<evidence type="ECO:0000256" key="1">
    <source>
        <dbReference type="ARBA" id="ARBA00004141"/>
    </source>
</evidence>
<keyword evidence="4 6" id="KW-0472">Membrane</keyword>
<organism evidence="8 9">
    <name type="scientific">Pleurotus ostreatus</name>
    <name type="common">Oyster mushroom</name>
    <name type="synonym">White-rot fungus</name>
    <dbReference type="NCBI Taxonomy" id="5322"/>
    <lineage>
        <taxon>Eukaryota</taxon>
        <taxon>Fungi</taxon>
        <taxon>Dikarya</taxon>
        <taxon>Basidiomycota</taxon>
        <taxon>Agaricomycotina</taxon>
        <taxon>Agaricomycetes</taxon>
        <taxon>Agaricomycetidae</taxon>
        <taxon>Agaricales</taxon>
        <taxon>Pleurotineae</taxon>
        <taxon>Pleurotaceae</taxon>
        <taxon>Pleurotus</taxon>
    </lineage>
</organism>
<feature type="transmembrane region" description="Helical" evidence="6">
    <location>
        <begin position="217"/>
        <end position="237"/>
    </location>
</feature>
<dbReference type="EMBL" id="JACETU010000011">
    <property type="protein sequence ID" value="KAF7416235.1"/>
    <property type="molecule type" value="Genomic_DNA"/>
</dbReference>
<evidence type="ECO:0000313" key="9">
    <source>
        <dbReference type="Proteomes" id="UP000623687"/>
    </source>
</evidence>
<feature type="domain" description="EamA" evidence="7">
    <location>
        <begin position="221"/>
        <end position="352"/>
    </location>
</feature>
<feature type="transmembrane region" description="Helical" evidence="6">
    <location>
        <begin position="154"/>
        <end position="172"/>
    </location>
</feature>
<proteinExistence type="predicted"/>
<dbReference type="GO" id="GO:0016020">
    <property type="term" value="C:membrane"/>
    <property type="evidence" value="ECO:0007669"/>
    <property type="project" value="UniProtKB-SubCell"/>
</dbReference>
<dbReference type="InterPro" id="IPR037185">
    <property type="entry name" value="EmrE-like"/>
</dbReference>
<gene>
    <name evidence="8" type="ORF">PC9H_002500</name>
</gene>
<dbReference type="AlphaFoldDB" id="A0A8H7DND2"/>
<feature type="transmembrane region" description="Helical" evidence="6">
    <location>
        <begin position="184"/>
        <end position="205"/>
    </location>
</feature>
<evidence type="ECO:0000256" key="4">
    <source>
        <dbReference type="ARBA" id="ARBA00023136"/>
    </source>
</evidence>
<evidence type="ECO:0000256" key="5">
    <source>
        <dbReference type="SAM" id="MobiDB-lite"/>
    </source>
</evidence>
<feature type="transmembrane region" description="Helical" evidence="6">
    <location>
        <begin position="52"/>
        <end position="72"/>
    </location>
</feature>